<protein>
    <submittedName>
        <fullName evidence="1">Uncharacterized protein</fullName>
    </submittedName>
</protein>
<dbReference type="EMBL" id="JBGNUJ010000010">
    <property type="protein sequence ID" value="KAL3955437.1"/>
    <property type="molecule type" value="Genomic_DNA"/>
</dbReference>
<organism evidence="1 2">
    <name type="scientific">Purpureocillium lilacinum</name>
    <name type="common">Paecilomyces lilacinus</name>
    <dbReference type="NCBI Taxonomy" id="33203"/>
    <lineage>
        <taxon>Eukaryota</taxon>
        <taxon>Fungi</taxon>
        <taxon>Dikarya</taxon>
        <taxon>Ascomycota</taxon>
        <taxon>Pezizomycotina</taxon>
        <taxon>Sordariomycetes</taxon>
        <taxon>Hypocreomycetidae</taxon>
        <taxon>Hypocreales</taxon>
        <taxon>Ophiocordycipitaceae</taxon>
        <taxon>Purpureocillium</taxon>
    </lineage>
</organism>
<sequence>MVAAVKQLKDNGAGVSETLQILQNENPDCHLLPRDIYNARAAINRNPAKVATGIAENRPAIYTKPQQSPEDRIRADLRRELAKAREDMKKMEDDKQKEIDELKAKLEEKEKLIRKFETFIDICNERVMIQRERLSENTSAGGNPGR</sequence>
<gene>
    <name evidence="1" type="ORF">ACCO45_011000</name>
</gene>
<accession>A0ACC4DH22</accession>
<comment type="caution">
    <text evidence="1">The sequence shown here is derived from an EMBL/GenBank/DDBJ whole genome shotgun (WGS) entry which is preliminary data.</text>
</comment>
<keyword evidence="2" id="KW-1185">Reference proteome</keyword>
<evidence type="ECO:0000313" key="1">
    <source>
        <dbReference type="EMBL" id="KAL3955437.1"/>
    </source>
</evidence>
<reference evidence="1" key="1">
    <citation type="submission" date="2024-12" db="EMBL/GenBank/DDBJ databases">
        <title>Comparative genomics and development of molecular markers within Purpureocillium lilacinum and among Purpureocillium species.</title>
        <authorList>
            <person name="Yeh Z.-Y."/>
            <person name="Ni N.-T."/>
            <person name="Lo P.-H."/>
            <person name="Mushyakhwo K."/>
            <person name="Lin C.-F."/>
            <person name="Nai Y.-S."/>
        </authorList>
    </citation>
    <scope>NUCLEOTIDE SEQUENCE</scope>
    <source>
        <strain evidence="1">NCHU-NPUST-175</strain>
    </source>
</reference>
<proteinExistence type="predicted"/>
<name>A0ACC4DH22_PURLI</name>
<dbReference type="Proteomes" id="UP001638806">
    <property type="component" value="Unassembled WGS sequence"/>
</dbReference>
<evidence type="ECO:0000313" key="2">
    <source>
        <dbReference type="Proteomes" id="UP001638806"/>
    </source>
</evidence>